<name>A0A3M7RXJ6_BRAPC</name>
<reference evidence="1 2" key="1">
    <citation type="journal article" date="2018" name="Sci. Rep.">
        <title>Genomic signatures of local adaptation to the degree of environmental predictability in rotifers.</title>
        <authorList>
            <person name="Franch-Gras L."/>
            <person name="Hahn C."/>
            <person name="Garcia-Roger E.M."/>
            <person name="Carmona M.J."/>
            <person name="Serra M."/>
            <person name="Gomez A."/>
        </authorList>
    </citation>
    <scope>NUCLEOTIDE SEQUENCE [LARGE SCALE GENOMIC DNA]</scope>
    <source>
        <strain evidence="1">HYR1</strain>
    </source>
</reference>
<sequence length="78" mass="9247">MVTTLIASYEMKKSPITFQDKLFFRYVLKGNDDIMMLLVLKPNDKKDKNISFIIFKQKFGYFEISSSTQIKDNRLKKD</sequence>
<evidence type="ECO:0000313" key="1">
    <source>
        <dbReference type="EMBL" id="RNA28170.1"/>
    </source>
</evidence>
<proteinExistence type="predicted"/>
<dbReference type="EMBL" id="REGN01002425">
    <property type="protein sequence ID" value="RNA28170.1"/>
    <property type="molecule type" value="Genomic_DNA"/>
</dbReference>
<dbReference type="Proteomes" id="UP000276133">
    <property type="component" value="Unassembled WGS sequence"/>
</dbReference>
<protein>
    <submittedName>
        <fullName evidence="1">Uncharacterized protein</fullName>
    </submittedName>
</protein>
<evidence type="ECO:0000313" key="2">
    <source>
        <dbReference type="Proteomes" id="UP000276133"/>
    </source>
</evidence>
<comment type="caution">
    <text evidence="1">The sequence shown here is derived from an EMBL/GenBank/DDBJ whole genome shotgun (WGS) entry which is preliminary data.</text>
</comment>
<keyword evidence="2" id="KW-1185">Reference proteome</keyword>
<gene>
    <name evidence="1" type="ORF">BpHYR1_031065</name>
</gene>
<dbReference type="AlphaFoldDB" id="A0A3M7RXJ6"/>
<organism evidence="1 2">
    <name type="scientific">Brachionus plicatilis</name>
    <name type="common">Marine rotifer</name>
    <name type="synonym">Brachionus muelleri</name>
    <dbReference type="NCBI Taxonomy" id="10195"/>
    <lineage>
        <taxon>Eukaryota</taxon>
        <taxon>Metazoa</taxon>
        <taxon>Spiralia</taxon>
        <taxon>Gnathifera</taxon>
        <taxon>Rotifera</taxon>
        <taxon>Eurotatoria</taxon>
        <taxon>Monogononta</taxon>
        <taxon>Pseudotrocha</taxon>
        <taxon>Ploima</taxon>
        <taxon>Brachionidae</taxon>
        <taxon>Brachionus</taxon>
    </lineage>
</organism>
<accession>A0A3M7RXJ6</accession>